<organism evidence="2 3">
    <name type="scientific">Enterocloster asparagiformis</name>
    <dbReference type="NCBI Taxonomy" id="333367"/>
    <lineage>
        <taxon>Bacteria</taxon>
        <taxon>Bacillati</taxon>
        <taxon>Bacillota</taxon>
        <taxon>Clostridia</taxon>
        <taxon>Lachnospirales</taxon>
        <taxon>Lachnospiraceae</taxon>
        <taxon>Enterocloster</taxon>
    </lineage>
</organism>
<accession>A0A413F7M1</accession>
<dbReference type="OrthoDB" id="1854250at2"/>
<gene>
    <name evidence="2" type="ORF">DWV29_25970</name>
</gene>
<dbReference type="Pfam" id="PF03009">
    <property type="entry name" value="GDPD"/>
    <property type="match status" value="1"/>
</dbReference>
<sequence>MNYTEFRENIKEEICMDRGVMIAAHRGTSGANIIQNTIGAYENALLHGADILEMDVIQTVDGDFFIFHNGQEPGLVGTDQDIRTMTTEQVRNLRFFNGMQERVMEPVNSFDDVLEHFKGRNCLINVDRSWFYWRDVIRAINRHGMKDQIILKSHAAEEELEILAEEGPDIMYLPILRDPAVLDRVRRYKVNLYGAEVIFETEDHVFCSGEFIEGMHRDQKKLWVNAITLDDTTKLTAGHDDNSAILQDMDQAWGWLVDKGYDIIQTDWPLLLKTYINGR</sequence>
<dbReference type="InterPro" id="IPR032160">
    <property type="entry name" value="DUF4996"/>
</dbReference>
<dbReference type="GO" id="GO:0006629">
    <property type="term" value="P:lipid metabolic process"/>
    <property type="evidence" value="ECO:0007669"/>
    <property type="project" value="InterPro"/>
</dbReference>
<name>A0A413F7M1_9FIRM</name>
<dbReference type="SUPFAM" id="SSF51695">
    <property type="entry name" value="PLC-like phosphodiesterases"/>
    <property type="match status" value="1"/>
</dbReference>
<feature type="domain" description="GP-PDE" evidence="1">
    <location>
        <begin position="20"/>
        <end position="279"/>
    </location>
</feature>
<dbReference type="InterPro" id="IPR017946">
    <property type="entry name" value="PLC-like_Pdiesterase_TIM-brl"/>
</dbReference>
<reference evidence="2 3" key="1">
    <citation type="submission" date="2018-08" db="EMBL/GenBank/DDBJ databases">
        <title>A genome reference for cultivated species of the human gut microbiota.</title>
        <authorList>
            <person name="Zou Y."/>
            <person name="Xue W."/>
            <person name="Luo G."/>
        </authorList>
    </citation>
    <scope>NUCLEOTIDE SEQUENCE [LARGE SCALE GENOMIC DNA]</scope>
    <source>
        <strain evidence="2 3">AF04-15</strain>
    </source>
</reference>
<dbReference type="PANTHER" id="PTHR46211:SF14">
    <property type="entry name" value="GLYCEROPHOSPHODIESTER PHOSPHODIESTERASE"/>
    <property type="match status" value="1"/>
</dbReference>
<dbReference type="PROSITE" id="PS51704">
    <property type="entry name" value="GP_PDE"/>
    <property type="match status" value="1"/>
</dbReference>
<evidence type="ECO:0000259" key="1">
    <source>
        <dbReference type="PROSITE" id="PS51704"/>
    </source>
</evidence>
<dbReference type="Proteomes" id="UP000283880">
    <property type="component" value="Unassembled WGS sequence"/>
</dbReference>
<dbReference type="GO" id="GO:0008081">
    <property type="term" value="F:phosphoric diester hydrolase activity"/>
    <property type="evidence" value="ECO:0007669"/>
    <property type="project" value="InterPro"/>
</dbReference>
<dbReference type="PANTHER" id="PTHR46211">
    <property type="entry name" value="GLYCEROPHOSPHORYL DIESTER PHOSPHODIESTERASE"/>
    <property type="match status" value="1"/>
</dbReference>
<evidence type="ECO:0000313" key="2">
    <source>
        <dbReference type="EMBL" id="RGX21949.1"/>
    </source>
</evidence>
<comment type="caution">
    <text evidence="2">The sequence shown here is derived from an EMBL/GenBank/DDBJ whole genome shotgun (WGS) entry which is preliminary data.</text>
</comment>
<dbReference type="AlphaFoldDB" id="A0A413F7M1"/>
<dbReference type="Gene3D" id="3.20.20.190">
    <property type="entry name" value="Phosphatidylinositol (PI) phosphodiesterase"/>
    <property type="match status" value="1"/>
</dbReference>
<dbReference type="InterPro" id="IPR030395">
    <property type="entry name" value="GP_PDE_dom"/>
</dbReference>
<dbReference type="CDD" id="cd08566">
    <property type="entry name" value="GDPD_AtGDE_like"/>
    <property type="match status" value="1"/>
</dbReference>
<protein>
    <submittedName>
        <fullName evidence="2">Glycerophosphodiester phosphodiesterase</fullName>
    </submittedName>
</protein>
<dbReference type="Pfam" id="PF16387">
    <property type="entry name" value="DUF4996"/>
    <property type="match status" value="1"/>
</dbReference>
<proteinExistence type="predicted"/>
<dbReference type="EMBL" id="QSBM01000029">
    <property type="protein sequence ID" value="RGX21949.1"/>
    <property type="molecule type" value="Genomic_DNA"/>
</dbReference>
<evidence type="ECO:0000313" key="3">
    <source>
        <dbReference type="Proteomes" id="UP000283880"/>
    </source>
</evidence>